<dbReference type="GO" id="GO:0016740">
    <property type="term" value="F:transferase activity"/>
    <property type="evidence" value="ECO:0007669"/>
    <property type="project" value="UniProtKB-KW"/>
</dbReference>
<feature type="compositionally biased region" description="Polar residues" evidence="10">
    <location>
        <begin position="906"/>
        <end position="915"/>
    </location>
</feature>
<evidence type="ECO:0000256" key="4">
    <source>
        <dbReference type="ARBA" id="ARBA00022737"/>
    </source>
</evidence>
<dbReference type="Proteomes" id="UP000054558">
    <property type="component" value="Unassembled WGS sequence"/>
</dbReference>
<feature type="compositionally biased region" description="Polar residues" evidence="10">
    <location>
        <begin position="879"/>
        <end position="898"/>
    </location>
</feature>
<dbReference type="Gene3D" id="2.130.10.10">
    <property type="entry name" value="YVTN repeat-like/Quinoprotein amine dehydrogenase"/>
    <property type="match status" value="1"/>
</dbReference>
<organism evidence="11 12">
    <name type="scientific">Klebsormidium nitens</name>
    <name type="common">Green alga</name>
    <name type="synonym">Ulothrix nitens</name>
    <dbReference type="NCBI Taxonomy" id="105231"/>
    <lineage>
        <taxon>Eukaryota</taxon>
        <taxon>Viridiplantae</taxon>
        <taxon>Streptophyta</taxon>
        <taxon>Klebsormidiophyceae</taxon>
        <taxon>Klebsormidiales</taxon>
        <taxon>Klebsormidiaceae</taxon>
        <taxon>Klebsormidium</taxon>
    </lineage>
</organism>
<feature type="compositionally biased region" description="Gly residues" evidence="10">
    <location>
        <begin position="766"/>
        <end position="775"/>
    </location>
</feature>
<dbReference type="PANTHER" id="PTHR44218">
    <property type="entry name" value="PROTEIN SPA1-RELATED 2"/>
    <property type="match status" value="1"/>
</dbReference>
<feature type="compositionally biased region" description="Acidic residues" evidence="10">
    <location>
        <begin position="1198"/>
        <end position="1214"/>
    </location>
</feature>
<gene>
    <name evidence="11" type="ORF">KFL_005020040</name>
</gene>
<name>A0A1Y1IF49_KLENI</name>
<feature type="repeat" description="WD" evidence="9">
    <location>
        <begin position="1528"/>
        <end position="1568"/>
    </location>
</feature>
<dbReference type="OrthoDB" id="273771at2759"/>
<feature type="region of interest" description="Disordered" evidence="10">
    <location>
        <begin position="1165"/>
        <end position="1233"/>
    </location>
</feature>
<dbReference type="OMA" id="IKFGSFP"/>
<dbReference type="InterPro" id="IPR019775">
    <property type="entry name" value="WD40_repeat_CS"/>
</dbReference>
<accession>A0A1Y1IF49</accession>
<dbReference type="SMART" id="SM00320">
    <property type="entry name" value="WD40"/>
    <property type="match status" value="7"/>
</dbReference>
<feature type="compositionally biased region" description="Gly residues" evidence="10">
    <location>
        <begin position="966"/>
        <end position="976"/>
    </location>
</feature>
<dbReference type="PROSITE" id="PS00678">
    <property type="entry name" value="WD_REPEATS_1"/>
    <property type="match status" value="1"/>
</dbReference>
<dbReference type="GO" id="GO:0005634">
    <property type="term" value="C:nucleus"/>
    <property type="evidence" value="ECO:0007669"/>
    <property type="project" value="UniProtKB-SubCell"/>
</dbReference>
<dbReference type="InterPro" id="IPR044630">
    <property type="entry name" value="SPA1/2/3/4"/>
</dbReference>
<evidence type="ECO:0000256" key="6">
    <source>
        <dbReference type="ARBA" id="ARBA00023054"/>
    </source>
</evidence>
<dbReference type="SUPFAM" id="SSF56112">
    <property type="entry name" value="Protein kinase-like (PK-like)"/>
    <property type="match status" value="1"/>
</dbReference>
<feature type="compositionally biased region" description="Polar residues" evidence="10">
    <location>
        <begin position="559"/>
        <end position="573"/>
    </location>
</feature>
<feature type="region of interest" description="Disordered" evidence="10">
    <location>
        <begin position="1263"/>
        <end position="1316"/>
    </location>
</feature>
<keyword evidence="8" id="KW-0607">Phytochrome signaling pathway</keyword>
<keyword evidence="3" id="KW-0808">Transferase</keyword>
<protein>
    <submittedName>
        <fullName evidence="11">Uncharacterized protein</fullName>
    </submittedName>
</protein>
<feature type="region of interest" description="Disordered" evidence="10">
    <location>
        <begin position="428"/>
        <end position="805"/>
    </location>
</feature>
<dbReference type="PROSITE" id="PS50294">
    <property type="entry name" value="WD_REPEATS_REGION"/>
    <property type="match status" value="2"/>
</dbReference>
<evidence type="ECO:0000256" key="2">
    <source>
        <dbReference type="ARBA" id="ARBA00022574"/>
    </source>
</evidence>
<reference evidence="11 12" key="1">
    <citation type="journal article" date="2014" name="Nat. Commun.">
        <title>Klebsormidium flaccidum genome reveals primary factors for plant terrestrial adaptation.</title>
        <authorList>
            <person name="Hori K."/>
            <person name="Maruyama F."/>
            <person name="Fujisawa T."/>
            <person name="Togashi T."/>
            <person name="Yamamoto N."/>
            <person name="Seo M."/>
            <person name="Sato S."/>
            <person name="Yamada T."/>
            <person name="Mori H."/>
            <person name="Tajima N."/>
            <person name="Moriyama T."/>
            <person name="Ikeuchi M."/>
            <person name="Watanabe M."/>
            <person name="Wada H."/>
            <person name="Kobayashi K."/>
            <person name="Saito M."/>
            <person name="Masuda T."/>
            <person name="Sasaki-Sekimoto Y."/>
            <person name="Mashiguchi K."/>
            <person name="Awai K."/>
            <person name="Shimojima M."/>
            <person name="Masuda S."/>
            <person name="Iwai M."/>
            <person name="Nobusawa T."/>
            <person name="Narise T."/>
            <person name="Kondo S."/>
            <person name="Saito H."/>
            <person name="Sato R."/>
            <person name="Murakawa M."/>
            <person name="Ihara Y."/>
            <person name="Oshima-Yamada Y."/>
            <person name="Ohtaka K."/>
            <person name="Satoh M."/>
            <person name="Sonobe K."/>
            <person name="Ishii M."/>
            <person name="Ohtani R."/>
            <person name="Kanamori-Sato M."/>
            <person name="Honoki R."/>
            <person name="Miyazaki D."/>
            <person name="Mochizuki H."/>
            <person name="Umetsu J."/>
            <person name="Higashi K."/>
            <person name="Shibata D."/>
            <person name="Kamiya Y."/>
            <person name="Sato N."/>
            <person name="Nakamura Y."/>
            <person name="Tabata S."/>
            <person name="Ida S."/>
            <person name="Kurokawa K."/>
            <person name="Ohta H."/>
        </authorList>
    </citation>
    <scope>NUCLEOTIDE SEQUENCE [LARGE SCALE GENOMIC DNA]</scope>
    <source>
        <strain evidence="11 12">NIES-2285</strain>
    </source>
</reference>
<feature type="region of interest" description="Disordered" evidence="10">
    <location>
        <begin position="872"/>
        <end position="1012"/>
    </location>
</feature>
<feature type="compositionally biased region" description="Gly residues" evidence="10">
    <location>
        <begin position="938"/>
        <end position="954"/>
    </location>
</feature>
<feature type="compositionally biased region" description="Low complexity" evidence="10">
    <location>
        <begin position="522"/>
        <end position="549"/>
    </location>
</feature>
<dbReference type="GO" id="GO:0009640">
    <property type="term" value="P:photomorphogenesis"/>
    <property type="evidence" value="ECO:0007669"/>
    <property type="project" value="InterPro"/>
</dbReference>
<feature type="compositionally biased region" description="Basic and acidic residues" evidence="10">
    <location>
        <begin position="509"/>
        <end position="519"/>
    </location>
</feature>
<keyword evidence="2 9" id="KW-0853">WD repeat</keyword>
<dbReference type="Gene3D" id="1.10.510.10">
    <property type="entry name" value="Transferase(Phosphotransferase) domain 1"/>
    <property type="match status" value="1"/>
</dbReference>
<evidence type="ECO:0000256" key="8">
    <source>
        <dbReference type="ARBA" id="ARBA00084091"/>
    </source>
</evidence>
<dbReference type="InterPro" id="IPR015943">
    <property type="entry name" value="WD40/YVTN_repeat-like_dom_sf"/>
</dbReference>
<proteinExistence type="predicted"/>
<dbReference type="SUPFAM" id="SSF50978">
    <property type="entry name" value="WD40 repeat-like"/>
    <property type="match status" value="1"/>
</dbReference>
<evidence type="ECO:0000256" key="1">
    <source>
        <dbReference type="ARBA" id="ARBA00004123"/>
    </source>
</evidence>
<evidence type="ECO:0000256" key="9">
    <source>
        <dbReference type="PROSITE-ProRule" id="PRU00221"/>
    </source>
</evidence>
<comment type="subcellular location">
    <subcellularLocation>
        <location evidence="1">Nucleus</location>
    </subcellularLocation>
</comment>
<keyword evidence="7" id="KW-0539">Nucleus</keyword>
<feature type="compositionally biased region" description="Basic and acidic residues" evidence="10">
    <location>
        <begin position="673"/>
        <end position="704"/>
    </location>
</feature>
<evidence type="ECO:0000256" key="10">
    <source>
        <dbReference type="SAM" id="MobiDB-lite"/>
    </source>
</evidence>
<dbReference type="STRING" id="105231.A0A1Y1IF49"/>
<feature type="compositionally biased region" description="Gly residues" evidence="10">
    <location>
        <begin position="326"/>
        <end position="340"/>
    </location>
</feature>
<keyword evidence="5" id="KW-0833">Ubl conjugation pathway</keyword>
<feature type="region of interest" description="Disordered" evidence="10">
    <location>
        <begin position="321"/>
        <end position="340"/>
    </location>
</feature>
<keyword evidence="4" id="KW-0677">Repeat</keyword>
<dbReference type="EMBL" id="DF237451">
    <property type="protein sequence ID" value="GAQ89243.1"/>
    <property type="molecule type" value="Genomic_DNA"/>
</dbReference>
<evidence type="ECO:0000256" key="3">
    <source>
        <dbReference type="ARBA" id="ARBA00022679"/>
    </source>
</evidence>
<feature type="compositionally biased region" description="Basic and acidic residues" evidence="10">
    <location>
        <begin position="597"/>
        <end position="619"/>
    </location>
</feature>
<feature type="compositionally biased region" description="Basic and acidic residues" evidence="10">
    <location>
        <begin position="267"/>
        <end position="277"/>
    </location>
</feature>
<dbReference type="PANTHER" id="PTHR44218:SF6">
    <property type="entry name" value="PROTEIN SUPPRESSOR OF PHYA-105 1"/>
    <property type="match status" value="1"/>
</dbReference>
<evidence type="ECO:0000256" key="5">
    <source>
        <dbReference type="ARBA" id="ARBA00022786"/>
    </source>
</evidence>
<feature type="compositionally biased region" description="Basic and acidic residues" evidence="10">
    <location>
        <begin position="90"/>
        <end position="102"/>
    </location>
</feature>
<dbReference type="InterPro" id="IPR001680">
    <property type="entry name" value="WD40_rpt"/>
</dbReference>
<dbReference type="InterPro" id="IPR036322">
    <property type="entry name" value="WD40_repeat_dom_sf"/>
</dbReference>
<feature type="compositionally biased region" description="Polar residues" evidence="10">
    <location>
        <begin position="1290"/>
        <end position="1302"/>
    </location>
</feature>
<sequence>MAEHGRSGGPEGVPRAACSADGYPQAPQSLARNEEPRMEEGISGHQQERGWGQDQAADWQDEEAAGVEQGREAHAQRQEGQAEQAGGGRASEHLLDDGHDGRGWGPAPSTSWHPGQEQDMYERPRSGGPGGQPARGHSREDGAGAGGWQQEGRQGKGGHAQQWQQQHPPHPEQPPGHRQPSRGQMQPPHHPMGAPSDAWHHLRGGGGEPRPQSAPPQTWPARPPVRHREGPGASRPHKGGLPSIPSSESLERLRGAMAQVQAAQAHPEQHDMRAPPHGFREGPEQEMAHTGGMPSPMEIMQMRQAAAAMAAAKYASRQAEGLFDRGQGGRPEGRAGPGDGGGTRVALDGMAISPAVVEERQRQWLLMQQHQQALLQHRLQQQQQGQMSEEQFQAAMMAQQQLARMHGWRGPHPGMPHPLAALSLGLGMGLGQPPLQPPGDHQLQGVPHPLPQRHAHSEGSHPVQRMGAQREEAPGQGQGSEGRPPRSSLASVSQRASSPQTVSYQSNLERPDFERERRYVMQQRARQQQLQEQQQHQQQQQQHSHSQQAPSPRWGAASLDTSQQGLPPTSQRRSPGPSWGAGPAQSQEVQGGMPRVRSREQLLSEMRRSRSHESLERHPLAQQQRVQPPPVRHPQVPRTLSPTSTAPSSFEAGSAEHGIRGGPQTSAGGAVQRPRERDYQGGEKDGSERPGSRNEECEERRSAEAVRQARVHMSHLAGPSSQHDERAHSRPSSGPRVPAFSGAVSTGARPEGRSEGGSQRRPGSAQEGGHGGGPAGEREWGGRDAGQAREGLARQGGRASPVLGGSARGPLAVREWLNRPERVVDRVENLHLFRQVVLLLEAAHRQGTVVRGVRPSNLVLMGALKVSLADAEGGVGTSKVVSSATRSNTSGRLGSSHPSGLRPAPSGSSQGSLPNRQPAEASPTAGTSGATGEPGLEGTEGGGGVPVMGSGGPGDRNLRPGDEGGQEGAEGLGGEPEAGRRGAEGAGGREGRAEKGKQAATSPVKRAMSPGEAAEATWYTSPEEMMGHVASPMSDMYSLGVLFFELFLPPSAPAERARVMADLRHRILPPWLLLEHSKEAAFMLWLLHPEPNARPRARDVLQSDLLAEATDALAERQAAIDLEEAEAETEVLAEFLQAMAAQKAAAAAQLRADLQRLTHDIQEVGRRRAAMVPPGDDAEKRWGAGADGKGAKRKRTEEDEGAEDEDEEEEDDGGEVLRSPAVARKAEARRSKRSRVMRNFEHLEKVYFATRWSSAAREGGALIAPLGGDGRRPGASTHSGSELRSGGEPSGSNREPGSSLTGVLNPPRKERHRSRAPGGGDWLGAFFDSLCKFARYSRFEVRATLRHGDLLNTANMVCSLGFDRDDEFFATAGVCKRIKVFECNAVLSEGVDIHYPVVEMVSRSKLSSICWNNYIKSHIASSDYEGIVQLWDASTSQVVMHYEEHEKRAWSVDFSKADPTRLASGGDDGCVKLWSISQEPSVATIKTKANVCCVQFSSESSHLIAFGSADYKVYAYDLRATRAPLAVLAGHGKAVSYVKFVDGGTLVSASTDNTLKLWDLAKGTNPTTAPAACTLSYIGHTNEKNFVGLSVSDGYIACGSENNAVYAYHKSLPMPMASHAFRGADPVTGQEIEDDAGQFVSSVCWRERSNMLVAANSMGNIKLLEMV</sequence>
<evidence type="ECO:0000256" key="7">
    <source>
        <dbReference type="ARBA" id="ARBA00023242"/>
    </source>
</evidence>
<feature type="compositionally biased region" description="Basic and acidic residues" evidence="10">
    <location>
        <begin position="977"/>
        <end position="997"/>
    </location>
</feature>
<dbReference type="Pfam" id="PF00400">
    <property type="entry name" value="WD40"/>
    <property type="match status" value="2"/>
</dbReference>
<dbReference type="GO" id="GO:0042802">
    <property type="term" value="F:identical protein binding"/>
    <property type="evidence" value="ECO:0007669"/>
    <property type="project" value="UniProtKB-ARBA"/>
</dbReference>
<evidence type="ECO:0000313" key="12">
    <source>
        <dbReference type="Proteomes" id="UP000054558"/>
    </source>
</evidence>
<feature type="compositionally biased region" description="Polar residues" evidence="10">
    <location>
        <begin position="499"/>
        <end position="508"/>
    </location>
</feature>
<feature type="compositionally biased region" description="Low complexity" evidence="10">
    <location>
        <begin position="486"/>
        <end position="498"/>
    </location>
</feature>
<dbReference type="PROSITE" id="PS50082">
    <property type="entry name" value="WD_REPEATS_2"/>
    <property type="match status" value="2"/>
</dbReference>
<dbReference type="GO" id="GO:0009585">
    <property type="term" value="P:red, far-red light phototransduction"/>
    <property type="evidence" value="ECO:0007669"/>
    <property type="project" value="UniProtKB-KW"/>
</dbReference>
<keyword evidence="6" id="KW-0175">Coiled coil</keyword>
<feature type="compositionally biased region" description="Pro residues" evidence="10">
    <location>
        <begin position="212"/>
        <end position="223"/>
    </location>
</feature>
<feature type="compositionally biased region" description="Basic and acidic residues" evidence="10">
    <location>
        <begin position="32"/>
        <end position="48"/>
    </location>
</feature>
<feature type="repeat" description="WD" evidence="9">
    <location>
        <begin position="1442"/>
        <end position="1484"/>
    </location>
</feature>
<keyword evidence="12" id="KW-1185">Reference proteome</keyword>
<evidence type="ECO:0000313" key="11">
    <source>
        <dbReference type="EMBL" id="GAQ89243.1"/>
    </source>
</evidence>
<dbReference type="FunFam" id="2.130.10.10:FF:000090">
    <property type="entry name" value="E3 ubiquitin-protein ligase RFWD2 isoform X1"/>
    <property type="match status" value="1"/>
</dbReference>
<dbReference type="InterPro" id="IPR011009">
    <property type="entry name" value="Kinase-like_dom_sf"/>
</dbReference>
<feature type="region of interest" description="Disordered" evidence="10">
    <location>
        <begin position="1"/>
        <end position="277"/>
    </location>
</feature>